<dbReference type="PANTHER" id="PTHR11607:SF3">
    <property type="entry name" value="LYSOSOMAL ALPHA-MANNOSIDASE"/>
    <property type="match status" value="1"/>
</dbReference>
<feature type="non-terminal residue" evidence="2">
    <location>
        <position position="340"/>
    </location>
</feature>
<dbReference type="PANTHER" id="PTHR11607">
    <property type="entry name" value="ALPHA-MANNOSIDASE"/>
    <property type="match status" value="1"/>
</dbReference>
<dbReference type="GO" id="GO:0004559">
    <property type="term" value="F:alpha-mannosidase activity"/>
    <property type="evidence" value="ECO:0007669"/>
    <property type="project" value="InterPro"/>
</dbReference>
<keyword evidence="3" id="KW-1185">Reference proteome</keyword>
<dbReference type="Proteomes" id="UP001187531">
    <property type="component" value="Unassembled WGS sequence"/>
</dbReference>
<proteinExistence type="predicted"/>
<comment type="caution">
    <text evidence="2">The sequence shown here is derived from an EMBL/GenBank/DDBJ whole genome shotgun (WGS) entry which is preliminary data.</text>
</comment>
<sequence>MNCVQLCRISAKFDGETGKLHEIVIDGVAVTLSHSFLYYKGMSGNNSRFKFRASGAYIFRPNGTDADQISEVVKLNVYTGPLVSEVHQVFSPWLTQVVRLYKGAPYLEFDWICGPIPIRDGVGKEVVSRFTTDLHSKSIFFTDSNGRQIVKRKRDFRPTWKLNVTEPTSGNYYPLNSFMYIGDSFGRRIGVVVDRAEGGTSLRDGELELMIHRRLLFDDAFGVGEALNETEFGEGLVVRGTNYLIGNFSSGGTISQHYRQLALKVSKKPVLSFAKTSLSFSQWKTKYKFEFAGLKRSLPANVNLLTFEPWETGKILLRLEHIYQEGEHPSLSKEVTVSLE</sequence>
<dbReference type="InterPro" id="IPR050843">
    <property type="entry name" value="Glycosyl_Hydrlase_38"/>
</dbReference>
<name>A0AA88LJB0_ARTSF</name>
<dbReference type="InterPro" id="IPR011013">
    <property type="entry name" value="Gal_mutarotase_sf_dom"/>
</dbReference>
<dbReference type="SUPFAM" id="SSF74650">
    <property type="entry name" value="Galactose mutarotase-like"/>
    <property type="match status" value="1"/>
</dbReference>
<dbReference type="FunFam" id="2.70.98.30:FF:000003">
    <property type="entry name" value="Alpha-mannosidase"/>
    <property type="match status" value="1"/>
</dbReference>
<dbReference type="AlphaFoldDB" id="A0AA88LJB0"/>
<evidence type="ECO:0000259" key="1">
    <source>
        <dbReference type="Pfam" id="PF07748"/>
    </source>
</evidence>
<dbReference type="Gene3D" id="2.60.40.1360">
    <property type="match status" value="1"/>
</dbReference>
<dbReference type="GO" id="GO:0006013">
    <property type="term" value="P:mannose metabolic process"/>
    <property type="evidence" value="ECO:0007669"/>
    <property type="project" value="InterPro"/>
</dbReference>
<accession>A0AA88LJB0</accession>
<organism evidence="2 3">
    <name type="scientific">Artemia franciscana</name>
    <name type="common">Brine shrimp</name>
    <name type="synonym">Artemia sanfranciscana</name>
    <dbReference type="NCBI Taxonomy" id="6661"/>
    <lineage>
        <taxon>Eukaryota</taxon>
        <taxon>Metazoa</taxon>
        <taxon>Ecdysozoa</taxon>
        <taxon>Arthropoda</taxon>
        <taxon>Crustacea</taxon>
        <taxon>Branchiopoda</taxon>
        <taxon>Anostraca</taxon>
        <taxon>Artemiidae</taxon>
        <taxon>Artemia</taxon>
    </lineage>
</organism>
<dbReference type="Gene3D" id="2.70.98.30">
    <property type="entry name" value="Golgi alpha-mannosidase II, domain 4"/>
    <property type="match status" value="1"/>
</dbReference>
<evidence type="ECO:0000313" key="2">
    <source>
        <dbReference type="EMBL" id="KAK2725876.1"/>
    </source>
</evidence>
<dbReference type="Pfam" id="PF07748">
    <property type="entry name" value="Glyco_hydro_38C"/>
    <property type="match status" value="1"/>
</dbReference>
<feature type="domain" description="Glycosyl hydrolase family 38 C-terminal" evidence="1">
    <location>
        <begin position="10"/>
        <end position="220"/>
    </location>
</feature>
<gene>
    <name evidence="2" type="ORF">QYM36_000373</name>
</gene>
<dbReference type="GO" id="GO:0030246">
    <property type="term" value="F:carbohydrate binding"/>
    <property type="evidence" value="ECO:0007669"/>
    <property type="project" value="InterPro"/>
</dbReference>
<dbReference type="EMBL" id="JAVRJZ010000002">
    <property type="protein sequence ID" value="KAK2725876.1"/>
    <property type="molecule type" value="Genomic_DNA"/>
</dbReference>
<evidence type="ECO:0000313" key="3">
    <source>
        <dbReference type="Proteomes" id="UP001187531"/>
    </source>
</evidence>
<protein>
    <recommendedName>
        <fullName evidence="1">Glycosyl hydrolase family 38 C-terminal domain-containing protein</fullName>
    </recommendedName>
</protein>
<dbReference type="InterPro" id="IPR011682">
    <property type="entry name" value="Glyco_hydro_38_C"/>
</dbReference>
<reference evidence="2" key="1">
    <citation type="submission" date="2023-07" db="EMBL/GenBank/DDBJ databases">
        <title>Chromosome-level genome assembly of Artemia franciscana.</title>
        <authorList>
            <person name="Jo E."/>
        </authorList>
    </citation>
    <scope>NUCLEOTIDE SEQUENCE</scope>
    <source>
        <tissue evidence="2">Whole body</tissue>
    </source>
</reference>
<dbReference type="GO" id="GO:0005764">
    <property type="term" value="C:lysosome"/>
    <property type="evidence" value="ECO:0007669"/>
    <property type="project" value="TreeGrafter"/>
</dbReference>